<gene>
    <name evidence="2" type="ORF">ILYODFUR_032547</name>
</gene>
<name>A0ABV0VIZ0_9TELE</name>
<dbReference type="EMBL" id="JAHRIQ010109585">
    <property type="protein sequence ID" value="MEQ2257221.1"/>
    <property type="molecule type" value="Genomic_DNA"/>
</dbReference>
<reference evidence="2 3" key="1">
    <citation type="submission" date="2021-06" db="EMBL/GenBank/DDBJ databases">
        <authorList>
            <person name="Palmer J.M."/>
        </authorList>
    </citation>
    <scope>NUCLEOTIDE SEQUENCE [LARGE SCALE GENOMIC DNA]</scope>
    <source>
        <strain evidence="3">if_2019</strain>
        <tissue evidence="2">Muscle</tissue>
    </source>
</reference>
<sequence>MMKSGTFSKWPLHWTCALKQKTNDSVWNQILRKLIEQSTEEHCGEDGVAMLSEHEETANEEEDKNTSEPVVCLATTSLQTFQKDSTGGAFC</sequence>
<evidence type="ECO:0000313" key="2">
    <source>
        <dbReference type="EMBL" id="MEQ2257221.1"/>
    </source>
</evidence>
<feature type="region of interest" description="Disordered" evidence="1">
    <location>
        <begin position="46"/>
        <end position="69"/>
    </location>
</feature>
<comment type="caution">
    <text evidence="2">The sequence shown here is derived from an EMBL/GenBank/DDBJ whole genome shotgun (WGS) entry which is preliminary data.</text>
</comment>
<evidence type="ECO:0000256" key="1">
    <source>
        <dbReference type="SAM" id="MobiDB-lite"/>
    </source>
</evidence>
<feature type="non-terminal residue" evidence="2">
    <location>
        <position position="1"/>
    </location>
</feature>
<accession>A0ABV0VIZ0</accession>
<organism evidence="2 3">
    <name type="scientific">Ilyodon furcidens</name>
    <name type="common">goldbreast splitfin</name>
    <dbReference type="NCBI Taxonomy" id="33524"/>
    <lineage>
        <taxon>Eukaryota</taxon>
        <taxon>Metazoa</taxon>
        <taxon>Chordata</taxon>
        <taxon>Craniata</taxon>
        <taxon>Vertebrata</taxon>
        <taxon>Euteleostomi</taxon>
        <taxon>Actinopterygii</taxon>
        <taxon>Neopterygii</taxon>
        <taxon>Teleostei</taxon>
        <taxon>Neoteleostei</taxon>
        <taxon>Acanthomorphata</taxon>
        <taxon>Ovalentaria</taxon>
        <taxon>Atherinomorphae</taxon>
        <taxon>Cyprinodontiformes</taxon>
        <taxon>Goodeidae</taxon>
        <taxon>Ilyodon</taxon>
    </lineage>
</organism>
<protein>
    <submittedName>
        <fullName evidence="2">Uncharacterized protein</fullName>
    </submittedName>
</protein>
<proteinExistence type="predicted"/>
<keyword evidence="3" id="KW-1185">Reference proteome</keyword>
<evidence type="ECO:0000313" key="3">
    <source>
        <dbReference type="Proteomes" id="UP001482620"/>
    </source>
</evidence>
<dbReference type="Proteomes" id="UP001482620">
    <property type="component" value="Unassembled WGS sequence"/>
</dbReference>